<dbReference type="EMBL" id="CAJNAP010000006">
    <property type="protein sequence ID" value="CAE6495391.1"/>
    <property type="molecule type" value="Genomic_DNA"/>
</dbReference>
<evidence type="ECO:0000313" key="2">
    <source>
        <dbReference type="Proteomes" id="UP000601736"/>
    </source>
</evidence>
<gene>
    <name evidence="1" type="ORF">NMYAN_140003</name>
</gene>
<comment type="caution">
    <text evidence="1">The sequence shown here is derived from an EMBL/GenBank/DDBJ whole genome shotgun (WGS) entry which is preliminary data.</text>
</comment>
<organism evidence="1 2">
    <name type="scientific">Nitrosomonas nitrosa</name>
    <dbReference type="NCBI Taxonomy" id="52442"/>
    <lineage>
        <taxon>Bacteria</taxon>
        <taxon>Pseudomonadati</taxon>
        <taxon>Pseudomonadota</taxon>
        <taxon>Betaproteobacteria</taxon>
        <taxon>Nitrosomonadales</taxon>
        <taxon>Nitrosomonadaceae</taxon>
        <taxon>Nitrosomonas</taxon>
    </lineage>
</organism>
<evidence type="ECO:0000313" key="1">
    <source>
        <dbReference type="EMBL" id="CAE6495391.1"/>
    </source>
</evidence>
<dbReference type="AlphaFoldDB" id="A0A8H9D9M2"/>
<dbReference type="Proteomes" id="UP000601736">
    <property type="component" value="Unassembled WGS sequence"/>
</dbReference>
<accession>A0A8H9D9M2</accession>
<proteinExistence type="predicted"/>
<reference evidence="1" key="1">
    <citation type="submission" date="2021-02" db="EMBL/GenBank/DDBJ databases">
        <authorList>
            <person name="Han P."/>
        </authorList>
    </citation>
    <scope>NUCLEOTIDE SEQUENCE</scope>
    <source>
        <strain evidence="1">Nitrosomonas nitrosa 18-3D</strain>
    </source>
</reference>
<name>A0A8H9D9M2_9PROT</name>
<sequence length="54" mass="6472">MVKIAQTILLMRMIRNYIHIWRECKQSLLKNLERMILANKLAKLTEFSPELNTI</sequence>
<protein>
    <submittedName>
        <fullName evidence="1">Uncharacterized protein</fullName>
    </submittedName>
</protein>